<reference evidence="9" key="1">
    <citation type="journal article" date="2014" name="Soil Biol. Biochem.">
        <title>Structure and function of bacterial communities in ageing soils: Insights from the Mendocino ecological staircase.</title>
        <authorList>
            <person name="Uroz S."/>
            <person name="Tech J.J."/>
            <person name="Sawaya N.A."/>
            <person name="Frey-Klett P."/>
            <person name="Leveau J.H.J."/>
        </authorList>
    </citation>
    <scope>NUCLEOTIDE SEQUENCE [LARGE SCALE GENOMIC DNA]</scope>
    <source>
        <strain evidence="9">Cal35</strain>
    </source>
</reference>
<comment type="similarity">
    <text evidence="2 6">Belongs to the class-I pyridoxal-phosphate-dependent aminotransferase family.</text>
</comment>
<dbReference type="KEGG" id="care:LT85_4670"/>
<keyword evidence="5" id="KW-0663">Pyridoxal phosphate</keyword>
<dbReference type="GO" id="GO:0030170">
    <property type="term" value="F:pyridoxal phosphate binding"/>
    <property type="evidence" value="ECO:0007669"/>
    <property type="project" value="InterPro"/>
</dbReference>
<keyword evidence="4 6" id="KW-0808">Transferase</keyword>
<dbReference type="PANTHER" id="PTHR46383">
    <property type="entry name" value="ASPARTATE AMINOTRANSFERASE"/>
    <property type="match status" value="1"/>
</dbReference>
<evidence type="ECO:0000256" key="6">
    <source>
        <dbReference type="RuleBase" id="RU000481"/>
    </source>
</evidence>
<dbReference type="PROSITE" id="PS00105">
    <property type="entry name" value="AA_TRANSFER_CLASS_1"/>
    <property type="match status" value="1"/>
</dbReference>
<dbReference type="InterPro" id="IPR015421">
    <property type="entry name" value="PyrdxlP-dep_Trfase_major"/>
</dbReference>
<dbReference type="RefSeq" id="WP_038493685.1">
    <property type="nucleotide sequence ID" value="NZ_CP009962.1"/>
</dbReference>
<dbReference type="PANTHER" id="PTHR46383:SF1">
    <property type="entry name" value="ASPARTATE AMINOTRANSFERASE"/>
    <property type="match status" value="1"/>
</dbReference>
<dbReference type="InterPro" id="IPR004839">
    <property type="entry name" value="Aminotransferase_I/II_large"/>
</dbReference>
<dbReference type="InterPro" id="IPR015424">
    <property type="entry name" value="PyrdxlP-dep_Trfase"/>
</dbReference>
<dbReference type="Pfam" id="PF00155">
    <property type="entry name" value="Aminotran_1_2"/>
    <property type="match status" value="1"/>
</dbReference>
<evidence type="ECO:0000256" key="4">
    <source>
        <dbReference type="ARBA" id="ARBA00022679"/>
    </source>
</evidence>
<evidence type="ECO:0000313" key="9">
    <source>
        <dbReference type="Proteomes" id="UP000030302"/>
    </source>
</evidence>
<dbReference type="InterPro" id="IPR050596">
    <property type="entry name" value="AspAT/PAT-like"/>
</dbReference>
<dbReference type="InterPro" id="IPR004838">
    <property type="entry name" value="NHTrfase_class1_PyrdxlP-BS"/>
</dbReference>
<gene>
    <name evidence="8" type="ORF">LT85_4670</name>
</gene>
<organism evidence="8 9">
    <name type="scientific">Collimonas arenae</name>
    <dbReference type="NCBI Taxonomy" id="279058"/>
    <lineage>
        <taxon>Bacteria</taxon>
        <taxon>Pseudomonadati</taxon>
        <taxon>Pseudomonadota</taxon>
        <taxon>Betaproteobacteria</taxon>
        <taxon>Burkholderiales</taxon>
        <taxon>Oxalobacteraceae</taxon>
        <taxon>Collimonas</taxon>
    </lineage>
</organism>
<dbReference type="Proteomes" id="UP000030302">
    <property type="component" value="Chromosome"/>
</dbReference>
<evidence type="ECO:0000256" key="5">
    <source>
        <dbReference type="ARBA" id="ARBA00022898"/>
    </source>
</evidence>
<dbReference type="GO" id="GO:0008483">
    <property type="term" value="F:transaminase activity"/>
    <property type="evidence" value="ECO:0007669"/>
    <property type="project" value="UniProtKB-KW"/>
</dbReference>
<dbReference type="AlphaFoldDB" id="A0A0A1FGF2"/>
<dbReference type="STRING" id="279058.LT85_4670"/>
<dbReference type="EC" id="2.6.1.-" evidence="6"/>
<evidence type="ECO:0000256" key="2">
    <source>
        <dbReference type="ARBA" id="ARBA00007441"/>
    </source>
</evidence>
<protein>
    <recommendedName>
        <fullName evidence="6">Aminotransferase</fullName>
        <ecNumber evidence="6">2.6.1.-</ecNumber>
    </recommendedName>
</protein>
<keyword evidence="9" id="KW-1185">Reference proteome</keyword>
<proteinExistence type="inferred from homology"/>
<comment type="cofactor">
    <cofactor evidence="1 6">
        <name>pyridoxal 5'-phosphate</name>
        <dbReference type="ChEBI" id="CHEBI:597326"/>
    </cofactor>
</comment>
<dbReference type="Gene3D" id="3.90.1150.10">
    <property type="entry name" value="Aspartate Aminotransferase, domain 1"/>
    <property type="match status" value="1"/>
</dbReference>
<evidence type="ECO:0000259" key="7">
    <source>
        <dbReference type="Pfam" id="PF00155"/>
    </source>
</evidence>
<dbReference type="SUPFAM" id="SSF53383">
    <property type="entry name" value="PLP-dependent transferases"/>
    <property type="match status" value="1"/>
</dbReference>
<dbReference type="EMBL" id="CP009962">
    <property type="protein sequence ID" value="AIY43828.1"/>
    <property type="molecule type" value="Genomic_DNA"/>
</dbReference>
<accession>A0A0A1FGF2</accession>
<dbReference type="NCBIfam" id="NF004770">
    <property type="entry name" value="PRK06108.1"/>
    <property type="match status" value="1"/>
</dbReference>
<dbReference type="GO" id="GO:0006520">
    <property type="term" value="P:amino acid metabolic process"/>
    <property type="evidence" value="ECO:0007669"/>
    <property type="project" value="InterPro"/>
</dbReference>
<evidence type="ECO:0000313" key="8">
    <source>
        <dbReference type="EMBL" id="AIY43828.1"/>
    </source>
</evidence>
<name>A0A0A1FGF2_9BURK</name>
<dbReference type="Gene3D" id="3.40.640.10">
    <property type="entry name" value="Type I PLP-dependent aspartate aminotransferase-like (Major domain)"/>
    <property type="match status" value="1"/>
</dbReference>
<dbReference type="InterPro" id="IPR015422">
    <property type="entry name" value="PyrdxlP-dep_Trfase_small"/>
</dbReference>
<dbReference type="HOGENOM" id="CLU_017584_4_3_4"/>
<evidence type="ECO:0000256" key="3">
    <source>
        <dbReference type="ARBA" id="ARBA00022576"/>
    </source>
</evidence>
<sequence>MSLDHPAVARAVVRELGASRIREVANVGIGRDDVLPFWFGEPDQVTPGFIRDAAKAALDDGDTFYTHNYGIPPLREAIAKYLSALHQPLDASRVAVTSSGVSALMVLAQMIISPGDRVVAVTPLWPNVSEIPKILGAEVVRVSLQFGQTWELDLQQLLDALTPDTRAVLLNSPNNPTGWVMPRVQQEAVLAHCRRHGIWIVADDVYERLVYNENSNENSNEQSSEQAEAHPCAPSFLDIADADDRVISSNSFSKSWLMTGWRLGWLVAPPALMTDIGKLIEYNTSCAPGFVQRAGVVAIERGDEIIDNTVARYRQARDYLYESLNALPGITAPRPKGAMYLFFRVDGVSDSLALCKQLVRDAGLGLAPGNAFGAEGEGYVRWCFASSLERLEDGVQRLQRFLSA</sequence>
<dbReference type="CDD" id="cd00609">
    <property type="entry name" value="AAT_like"/>
    <property type="match status" value="1"/>
</dbReference>
<evidence type="ECO:0000256" key="1">
    <source>
        <dbReference type="ARBA" id="ARBA00001933"/>
    </source>
</evidence>
<dbReference type="OrthoDB" id="9803354at2"/>
<feature type="domain" description="Aminotransferase class I/classII large" evidence="7">
    <location>
        <begin position="40"/>
        <end position="398"/>
    </location>
</feature>
<keyword evidence="3 6" id="KW-0032">Aminotransferase</keyword>